<feature type="signal peptide" evidence="2">
    <location>
        <begin position="1"/>
        <end position="23"/>
    </location>
</feature>
<protein>
    <recommendedName>
        <fullName evidence="3">PLD phosphodiesterase domain-containing protein</fullName>
    </recommendedName>
</protein>
<sequence length="441" mass="49500">MKLKIFVWTSSFNLLSVLSVCQAQIHQLDNNGDTTTEAPESVSSCIFTVVESMPENLTFAPDQPLHVSTYSAHKRLLAKATQSIHLTSFYWTLLGTDTEVHDYSSFEGEDIYAELSTIVLNGTVEVKIVQNVTNNNTDNLALAGAQVRTLDFQRLLHAGVLHTKMWIVDKLHVYIGSANFDWRSYTQVKELGVLIENCPTLAADADKLFDVYWHFSNPSQPGLLDSSLASYSTNINASNPHQVTYNQTKALVYLSSSPPPFCADGRSGDIDAILSVIRAAKEFVYISVMDYLPLIVYSIPQVYWPVIDDELRRAVIDRKMVVRLLASKWVHTKRDMYAFLNSLNVLKNATSLKVNIQVKLFTVPAFTAIQRDIPFSRVGHSKYMVTDQDAYIGTSNWSGDYFTSTGGVGFILHETDDGGLRSQLVNIFNRDWNSSYARDVY</sequence>
<evidence type="ECO:0000256" key="2">
    <source>
        <dbReference type="SAM" id="SignalP"/>
    </source>
</evidence>
<evidence type="ECO:0000313" key="5">
    <source>
        <dbReference type="Proteomes" id="UP000076420"/>
    </source>
</evidence>
<dbReference type="EnsemblMetazoa" id="BGLB026586-RA">
    <property type="protein sequence ID" value="BGLB026586-PA"/>
    <property type="gene ID" value="BGLB026586"/>
</dbReference>
<dbReference type="VEuPathDB" id="VectorBase:BGLB026586"/>
<dbReference type="VEuPathDB" id="VectorBase:BGLAX_027840"/>
<dbReference type="InterPro" id="IPR050874">
    <property type="entry name" value="Diverse_PLD-related"/>
</dbReference>
<dbReference type="AlphaFoldDB" id="A0A2C9L389"/>
<dbReference type="InterPro" id="IPR032803">
    <property type="entry name" value="PLDc_3"/>
</dbReference>
<feature type="domain" description="PLD phosphodiesterase" evidence="3">
    <location>
        <begin position="375"/>
        <end position="401"/>
    </location>
</feature>
<gene>
    <name evidence="4" type="primary">106073381</name>
</gene>
<dbReference type="KEGG" id="bgt:106073381"/>
<dbReference type="STRING" id="6526.A0A2C9L389"/>
<feature type="domain" description="PLD phosphodiesterase" evidence="3">
    <location>
        <begin position="157"/>
        <end position="184"/>
    </location>
</feature>
<dbReference type="SUPFAM" id="SSF56024">
    <property type="entry name" value="Phospholipase D/nuclease"/>
    <property type="match status" value="2"/>
</dbReference>
<accession>A0A2C9L389</accession>
<comment type="similarity">
    <text evidence="1">Belongs to the phospholipase D family.</text>
</comment>
<dbReference type="RefSeq" id="XP_013089369.2">
    <property type="nucleotide sequence ID" value="XM_013233915.2"/>
</dbReference>
<dbReference type="Pfam" id="PF13918">
    <property type="entry name" value="PLDc_3"/>
    <property type="match status" value="1"/>
</dbReference>
<feature type="chain" id="PRO_5013333639" description="PLD phosphodiesterase domain-containing protein" evidence="2">
    <location>
        <begin position="24"/>
        <end position="441"/>
    </location>
</feature>
<name>A0A2C9L389_BIOGL</name>
<dbReference type="InterPro" id="IPR001736">
    <property type="entry name" value="PLipase_D/transphosphatidylase"/>
</dbReference>
<dbReference type="CDD" id="cd09107">
    <property type="entry name" value="PLDc_vPLD3_4_5_like_2"/>
    <property type="match status" value="1"/>
</dbReference>
<dbReference type="SMART" id="SM00155">
    <property type="entry name" value="PLDc"/>
    <property type="match status" value="2"/>
</dbReference>
<organism evidence="4 5">
    <name type="scientific">Biomphalaria glabrata</name>
    <name type="common">Bloodfluke planorb</name>
    <name type="synonym">Freshwater snail</name>
    <dbReference type="NCBI Taxonomy" id="6526"/>
    <lineage>
        <taxon>Eukaryota</taxon>
        <taxon>Metazoa</taxon>
        <taxon>Spiralia</taxon>
        <taxon>Lophotrochozoa</taxon>
        <taxon>Mollusca</taxon>
        <taxon>Gastropoda</taxon>
        <taxon>Heterobranchia</taxon>
        <taxon>Euthyneura</taxon>
        <taxon>Panpulmonata</taxon>
        <taxon>Hygrophila</taxon>
        <taxon>Lymnaeoidea</taxon>
        <taxon>Planorbidae</taxon>
        <taxon>Biomphalaria</taxon>
    </lineage>
</organism>
<dbReference type="CDD" id="cd09106">
    <property type="entry name" value="PLDc_vPLD3_4_5_like_1"/>
    <property type="match status" value="1"/>
</dbReference>
<keyword evidence="2" id="KW-0732">Signal</keyword>
<proteinExistence type="inferred from homology"/>
<dbReference type="PANTHER" id="PTHR10185">
    <property type="entry name" value="PHOSPHOLIPASE D - RELATED"/>
    <property type="match status" value="1"/>
</dbReference>
<dbReference type="Gene3D" id="3.30.870.10">
    <property type="entry name" value="Endonuclease Chain A"/>
    <property type="match status" value="2"/>
</dbReference>
<dbReference type="Proteomes" id="UP000076420">
    <property type="component" value="Unassembled WGS sequence"/>
</dbReference>
<evidence type="ECO:0000259" key="3">
    <source>
        <dbReference type="PROSITE" id="PS50035"/>
    </source>
</evidence>
<evidence type="ECO:0000313" key="4">
    <source>
        <dbReference type="EnsemblMetazoa" id="BGLB026586-PA"/>
    </source>
</evidence>
<dbReference type="OrthoDB" id="1923775at2759"/>
<evidence type="ECO:0000256" key="1">
    <source>
        <dbReference type="ARBA" id="ARBA00008664"/>
    </source>
</evidence>
<dbReference type="PROSITE" id="PS50035">
    <property type="entry name" value="PLD"/>
    <property type="match status" value="2"/>
</dbReference>
<reference evidence="4" key="1">
    <citation type="submission" date="2020-05" db="UniProtKB">
        <authorList>
            <consortium name="EnsemblMetazoa"/>
        </authorList>
    </citation>
    <scope>IDENTIFICATION</scope>
    <source>
        <strain evidence="4">BB02</strain>
    </source>
</reference>
<dbReference type="PANTHER" id="PTHR10185:SF17">
    <property type="entry name" value="GM01519P-RELATED"/>
    <property type="match status" value="1"/>
</dbReference>
<dbReference type="GO" id="GO:0003824">
    <property type="term" value="F:catalytic activity"/>
    <property type="evidence" value="ECO:0007669"/>
    <property type="project" value="InterPro"/>
</dbReference>